<gene>
    <name evidence="1" type="ORF">BXT86_06450</name>
</gene>
<dbReference type="Gene3D" id="3.30.110.170">
    <property type="entry name" value="Protein of unknown function (DUF541), domain 1"/>
    <property type="match status" value="1"/>
</dbReference>
<dbReference type="AlphaFoldDB" id="A0A1V4QFE0"/>
<protein>
    <recommendedName>
        <fullName evidence="3">SIMPL domain-containing protein</fullName>
    </recommendedName>
</protein>
<comment type="caution">
    <text evidence="1">The sequence shown here is derived from an EMBL/GenBank/DDBJ whole genome shotgun (WGS) entry which is preliminary data.</text>
</comment>
<dbReference type="InterPro" id="IPR007497">
    <property type="entry name" value="SIMPL/DUF541"/>
</dbReference>
<evidence type="ECO:0008006" key="3">
    <source>
        <dbReference type="Google" id="ProtNLM"/>
    </source>
</evidence>
<evidence type="ECO:0000313" key="1">
    <source>
        <dbReference type="EMBL" id="OPX17446.1"/>
    </source>
</evidence>
<name>A0A1V4QFE0_UNCW3</name>
<dbReference type="Proteomes" id="UP000191663">
    <property type="component" value="Unassembled WGS sequence"/>
</dbReference>
<dbReference type="Gene3D" id="3.30.70.2970">
    <property type="entry name" value="Protein of unknown function (DUF541), domain 2"/>
    <property type="match status" value="1"/>
</dbReference>
<dbReference type="Pfam" id="PF04402">
    <property type="entry name" value="SIMPL"/>
    <property type="match status" value="1"/>
</dbReference>
<dbReference type="EMBL" id="MUKB01000123">
    <property type="protein sequence ID" value="OPX17446.1"/>
    <property type="molecule type" value="Genomic_DNA"/>
</dbReference>
<organism evidence="1 2">
    <name type="scientific">candidate division WOR-3 bacterium 4484_100</name>
    <dbReference type="NCBI Taxonomy" id="1936077"/>
    <lineage>
        <taxon>Bacteria</taxon>
        <taxon>Bacteria division WOR-3</taxon>
    </lineage>
</organism>
<sequence length="216" mass="23946">MIGLVLLTIFMQVKGPAPVLNFDKPLLLATGIGYGTTSVKASTYEIILYADTYAEDENSARDKALAVRNQIKKIASEYGVKEEDIQLTNFNSLQPVADDPYYRVEQDLKISFKKPEKLSQFKSKTLEVTGVQIGSITPVIKGTTDYGPAIKKARKEAINSAYNEAKELAKGVGVLLGEPVFITEDINYPTYTGYEAPVEAKIKVKVSIYYNIIYKK</sequence>
<evidence type="ECO:0000313" key="2">
    <source>
        <dbReference type="Proteomes" id="UP000191663"/>
    </source>
</evidence>
<accession>A0A1V4QFE0</accession>
<proteinExistence type="predicted"/>
<reference evidence="2" key="1">
    <citation type="submission" date="2017-01" db="EMBL/GenBank/DDBJ databases">
        <title>Novel pathways for hydrocarbon cycling and metabolic interdependencies in hydrothermal sediment communities.</title>
        <authorList>
            <person name="Dombrowski N."/>
            <person name="Seitz K."/>
            <person name="Teske A."/>
            <person name="Baker B."/>
        </authorList>
    </citation>
    <scope>NUCLEOTIDE SEQUENCE [LARGE SCALE GENOMIC DNA]</scope>
</reference>